<evidence type="ECO:0000313" key="3">
    <source>
        <dbReference type="Proteomes" id="UP000032247"/>
    </source>
</evidence>
<sequence length="285" mass="31940">MKLIAIDLDGTLLNSKHQVSLENENALRQAQRDGIEVVVSTGRAHFDVMSIFEPLGIKTWVISANGAVIHDPDGRLYHHETIDKKRAYDILSWLESENYYYEVFTGSAIYTPQNGRELLDVELDRFRSANPEADLSVLKQAAEVQYSQSGFAYINSFQELFEADQPIDFYNILGFSFFKEKLEAGWKRYEHAEDLTLVSSAEHNFELSSRKASKGQALKRLAKQLNIPLEETAAVGDSLNDKSMLEAAGKGVAMGNAREDIKSIADAVTLTNDEHGVAHMMKHLL</sequence>
<dbReference type="InterPro" id="IPR000150">
    <property type="entry name" value="Cof"/>
</dbReference>
<dbReference type="AlphaFoldDB" id="A0A0D1IAJ7"/>
<organism evidence="1 3">
    <name type="scientific">Bacillus subtilis</name>
    <dbReference type="NCBI Taxonomy" id="1423"/>
    <lineage>
        <taxon>Bacteria</taxon>
        <taxon>Bacillati</taxon>
        <taxon>Bacillota</taxon>
        <taxon>Bacilli</taxon>
        <taxon>Bacillales</taxon>
        <taxon>Bacillaceae</taxon>
        <taxon>Bacillus</taxon>
    </lineage>
</organism>
<dbReference type="Pfam" id="PF08282">
    <property type="entry name" value="Hydrolase_3"/>
    <property type="match status" value="1"/>
</dbReference>
<dbReference type="GO" id="GO:0005829">
    <property type="term" value="C:cytosol"/>
    <property type="evidence" value="ECO:0007669"/>
    <property type="project" value="TreeGrafter"/>
</dbReference>
<dbReference type="Gene3D" id="3.30.1240.10">
    <property type="match status" value="1"/>
</dbReference>
<dbReference type="PATRIC" id="fig|1423.173.peg.4488"/>
<dbReference type="NCBIfam" id="TIGR00099">
    <property type="entry name" value="Cof-subfamily"/>
    <property type="match status" value="1"/>
</dbReference>
<reference evidence="1 3" key="1">
    <citation type="submission" date="2014-12" db="EMBL/GenBank/DDBJ databases">
        <title>Comparative genome analysis of Bacillus coagulans HM-08, Clostridium butyricum HM-68, Bacillus subtilis HM-66 and Bacillus licheniformis BL-09.</title>
        <authorList>
            <person name="Zhang H."/>
        </authorList>
    </citation>
    <scope>NUCLEOTIDE SEQUENCE [LARGE SCALE GENOMIC DNA]</scope>
    <source>
        <strain evidence="1 3">HM-66</strain>
    </source>
</reference>
<dbReference type="Proteomes" id="UP001229422">
    <property type="component" value="Chromosome"/>
</dbReference>
<dbReference type="EMBL" id="JXBC01000013">
    <property type="protein sequence ID" value="KIU05943.1"/>
    <property type="molecule type" value="Genomic_DNA"/>
</dbReference>
<dbReference type="GO" id="GO:0016791">
    <property type="term" value="F:phosphatase activity"/>
    <property type="evidence" value="ECO:0007669"/>
    <property type="project" value="TreeGrafter"/>
</dbReference>
<proteinExistence type="predicted"/>
<name>A0A0D1IAJ7_BACIU</name>
<dbReference type="SFLD" id="SFLDS00003">
    <property type="entry name" value="Haloacid_Dehalogenase"/>
    <property type="match status" value="1"/>
</dbReference>
<dbReference type="PANTHER" id="PTHR10000">
    <property type="entry name" value="PHOSPHOSERINE PHOSPHATASE"/>
    <property type="match status" value="1"/>
</dbReference>
<protein>
    <submittedName>
        <fullName evidence="1 2">Phosphatase</fullName>
    </submittedName>
</protein>
<dbReference type="SFLD" id="SFLDG01140">
    <property type="entry name" value="C2.B:_Phosphomannomutase_and_P"/>
    <property type="match status" value="1"/>
</dbReference>
<evidence type="ECO:0000313" key="2">
    <source>
        <dbReference type="EMBL" id="WHM23261.1"/>
    </source>
</evidence>
<dbReference type="PROSITE" id="PS01228">
    <property type="entry name" value="COF_1"/>
    <property type="match status" value="1"/>
</dbReference>
<dbReference type="EMBL" id="CP125292">
    <property type="protein sequence ID" value="WHM23261.1"/>
    <property type="molecule type" value="Genomic_DNA"/>
</dbReference>
<dbReference type="InterPro" id="IPR036412">
    <property type="entry name" value="HAD-like_sf"/>
</dbReference>
<gene>
    <name evidence="2" type="primary">ywpJ</name>
    <name evidence="2" type="ORF">QL281_09615</name>
    <name evidence="1" type="ORF">SC09_contig4orf00890</name>
</gene>
<dbReference type="CDD" id="cd07516">
    <property type="entry name" value="HAD_Pase"/>
    <property type="match status" value="1"/>
</dbReference>
<dbReference type="InterPro" id="IPR023214">
    <property type="entry name" value="HAD_sf"/>
</dbReference>
<dbReference type="Proteomes" id="UP000032247">
    <property type="component" value="Unassembled WGS sequence"/>
</dbReference>
<accession>A0A0D1IAJ7</accession>
<dbReference type="RefSeq" id="WP_017696583.1">
    <property type="nucleotide sequence ID" value="NZ_CP028209.1"/>
</dbReference>
<evidence type="ECO:0000313" key="1">
    <source>
        <dbReference type="EMBL" id="KIU05943.1"/>
    </source>
</evidence>
<dbReference type="GO" id="GO:0000287">
    <property type="term" value="F:magnesium ion binding"/>
    <property type="evidence" value="ECO:0007669"/>
    <property type="project" value="TreeGrafter"/>
</dbReference>
<dbReference type="NCBIfam" id="TIGR01484">
    <property type="entry name" value="HAD-SF-IIB"/>
    <property type="match status" value="1"/>
</dbReference>
<dbReference type="PANTHER" id="PTHR10000:SF55">
    <property type="entry name" value="5-AMINO-6-(5-PHOSPHO-D-RIBITYLAMINO)URACIL PHOSPHATASE YCSE"/>
    <property type="match status" value="1"/>
</dbReference>
<dbReference type="PROSITE" id="PS01229">
    <property type="entry name" value="COF_2"/>
    <property type="match status" value="1"/>
</dbReference>
<reference evidence="2" key="2">
    <citation type="submission" date="2023-05" db="EMBL/GenBank/DDBJ databases">
        <title>Complete genome sequence of Bacillus subtilis SRCM117797 isolated from Soybean paste.</title>
        <authorList>
            <person name="Abraha H.B."/>
            <person name="Kim K.-P."/>
            <person name="Ryu M.-S."/>
            <person name="Jeong D.-Y."/>
        </authorList>
    </citation>
    <scope>NUCLEOTIDE SEQUENCE</scope>
    <source>
        <strain evidence="2">SRCM117797</strain>
    </source>
</reference>
<dbReference type="InterPro" id="IPR006379">
    <property type="entry name" value="HAD-SF_hydro_IIB"/>
</dbReference>
<dbReference type="STRING" id="483913.AN935_18290"/>
<dbReference type="Gene3D" id="3.40.50.1000">
    <property type="entry name" value="HAD superfamily/HAD-like"/>
    <property type="match status" value="1"/>
</dbReference>
<dbReference type="SUPFAM" id="SSF56784">
    <property type="entry name" value="HAD-like"/>
    <property type="match status" value="1"/>
</dbReference>
<dbReference type="SFLD" id="SFLDG01144">
    <property type="entry name" value="C2.B.4:_PGP_Like"/>
    <property type="match status" value="1"/>
</dbReference>